<name>A0ABT8SC41_9BURK</name>
<gene>
    <name evidence="1" type="ORF">Q2T77_29150</name>
</gene>
<dbReference type="EMBL" id="JAUKVY010000027">
    <property type="protein sequence ID" value="MDO1536360.1"/>
    <property type="molecule type" value="Genomic_DNA"/>
</dbReference>
<dbReference type="Proteomes" id="UP001169027">
    <property type="component" value="Unassembled WGS sequence"/>
</dbReference>
<accession>A0ABT8SC41</accession>
<organism evidence="1 2">
    <name type="scientific">Variovorax ginsengisoli</name>
    <dbReference type="NCBI Taxonomy" id="363844"/>
    <lineage>
        <taxon>Bacteria</taxon>
        <taxon>Pseudomonadati</taxon>
        <taxon>Pseudomonadota</taxon>
        <taxon>Betaproteobacteria</taxon>
        <taxon>Burkholderiales</taxon>
        <taxon>Comamonadaceae</taxon>
        <taxon>Variovorax</taxon>
    </lineage>
</organism>
<comment type="caution">
    <text evidence="1">The sequence shown here is derived from an EMBL/GenBank/DDBJ whole genome shotgun (WGS) entry which is preliminary data.</text>
</comment>
<dbReference type="RefSeq" id="WP_301814380.1">
    <property type="nucleotide sequence ID" value="NZ_JAUJZH010000027.1"/>
</dbReference>
<sequence>MQMTTTSLDSLRQLIATHEASIDEGFAAREDGSLPYADGESDGARVLLRQHSMLTDLQEAAAIGVTALDLAFEGEFDPVEHSLVPEGETAFEKNKALHEIALAGIEPIIAAARAAGITVHAPELEQEAVAAADESEQRREGQHRG</sequence>
<evidence type="ECO:0000313" key="2">
    <source>
        <dbReference type="Proteomes" id="UP001169027"/>
    </source>
</evidence>
<proteinExistence type="predicted"/>
<reference evidence="1" key="1">
    <citation type="submission" date="2023-06" db="EMBL/GenBank/DDBJ databases">
        <authorList>
            <person name="Jiang Y."/>
            <person name="Liu Q."/>
        </authorList>
    </citation>
    <scope>NUCLEOTIDE SEQUENCE</scope>
    <source>
        <strain evidence="1">CGMCC 1.12090</strain>
    </source>
</reference>
<protein>
    <submittedName>
        <fullName evidence="1">Uncharacterized protein</fullName>
    </submittedName>
</protein>
<keyword evidence="2" id="KW-1185">Reference proteome</keyword>
<evidence type="ECO:0000313" key="1">
    <source>
        <dbReference type="EMBL" id="MDO1536360.1"/>
    </source>
</evidence>